<feature type="compositionally biased region" description="Polar residues" evidence="3">
    <location>
        <begin position="575"/>
        <end position="589"/>
    </location>
</feature>
<dbReference type="Pfam" id="PF00618">
    <property type="entry name" value="RasGEF_N"/>
    <property type="match status" value="1"/>
</dbReference>
<evidence type="ECO:0000256" key="1">
    <source>
        <dbReference type="ARBA" id="ARBA00022658"/>
    </source>
</evidence>
<dbReference type="SMART" id="SM00147">
    <property type="entry name" value="RasGEF"/>
    <property type="match status" value="1"/>
</dbReference>
<feature type="domain" description="N-terminal Ras-GEF" evidence="5">
    <location>
        <begin position="613"/>
        <end position="738"/>
    </location>
</feature>
<feature type="compositionally biased region" description="Polar residues" evidence="3">
    <location>
        <begin position="100"/>
        <end position="112"/>
    </location>
</feature>
<feature type="region of interest" description="Disordered" evidence="3">
    <location>
        <begin position="751"/>
        <end position="770"/>
    </location>
</feature>
<dbReference type="Pfam" id="PF00617">
    <property type="entry name" value="RasGEF"/>
    <property type="match status" value="1"/>
</dbReference>
<dbReference type="CDD" id="cd06224">
    <property type="entry name" value="REM"/>
    <property type="match status" value="1"/>
</dbReference>
<dbReference type="InterPro" id="IPR023578">
    <property type="entry name" value="Ras_GEF_dom_sf"/>
</dbReference>
<organism evidence="6 7">
    <name type="scientific">Laetiporus sulphureus 93-53</name>
    <dbReference type="NCBI Taxonomy" id="1314785"/>
    <lineage>
        <taxon>Eukaryota</taxon>
        <taxon>Fungi</taxon>
        <taxon>Dikarya</taxon>
        <taxon>Basidiomycota</taxon>
        <taxon>Agaricomycotina</taxon>
        <taxon>Agaricomycetes</taxon>
        <taxon>Polyporales</taxon>
        <taxon>Laetiporus</taxon>
    </lineage>
</organism>
<evidence type="ECO:0000313" key="6">
    <source>
        <dbReference type="EMBL" id="KZT02742.1"/>
    </source>
</evidence>
<keyword evidence="7" id="KW-1185">Reference proteome</keyword>
<dbReference type="InterPro" id="IPR001895">
    <property type="entry name" value="RASGEF_cat_dom"/>
</dbReference>
<reference evidence="6 7" key="1">
    <citation type="journal article" date="2016" name="Mol. Biol. Evol.">
        <title>Comparative Genomics of Early-Diverging Mushroom-Forming Fungi Provides Insights into the Origins of Lignocellulose Decay Capabilities.</title>
        <authorList>
            <person name="Nagy L.G."/>
            <person name="Riley R."/>
            <person name="Tritt A."/>
            <person name="Adam C."/>
            <person name="Daum C."/>
            <person name="Floudas D."/>
            <person name="Sun H."/>
            <person name="Yadav J.S."/>
            <person name="Pangilinan J."/>
            <person name="Larsson K.H."/>
            <person name="Matsuura K."/>
            <person name="Barry K."/>
            <person name="Labutti K."/>
            <person name="Kuo R."/>
            <person name="Ohm R.A."/>
            <person name="Bhattacharya S.S."/>
            <person name="Shirouzu T."/>
            <person name="Yoshinaga Y."/>
            <person name="Martin F.M."/>
            <person name="Grigoriev I.V."/>
            <person name="Hibbett D.S."/>
        </authorList>
    </citation>
    <scope>NUCLEOTIDE SEQUENCE [LARGE SCALE GENOMIC DNA]</scope>
    <source>
        <strain evidence="6 7">93-53</strain>
    </source>
</reference>
<evidence type="ECO:0000259" key="5">
    <source>
        <dbReference type="PROSITE" id="PS50212"/>
    </source>
</evidence>
<dbReference type="Gene3D" id="1.20.870.10">
    <property type="entry name" value="Son of sevenless (SoS) protein Chain: S domain 1"/>
    <property type="match status" value="1"/>
</dbReference>
<proteinExistence type="predicted"/>
<feature type="compositionally biased region" description="Polar residues" evidence="3">
    <location>
        <begin position="597"/>
        <end position="609"/>
    </location>
</feature>
<dbReference type="RefSeq" id="XP_040760482.1">
    <property type="nucleotide sequence ID" value="XM_040914663.1"/>
</dbReference>
<feature type="compositionally biased region" description="Polar residues" evidence="3">
    <location>
        <begin position="59"/>
        <end position="87"/>
    </location>
</feature>
<feature type="region of interest" description="Disordered" evidence="3">
    <location>
        <begin position="1"/>
        <end position="230"/>
    </location>
</feature>
<keyword evidence="1 2" id="KW-0344">Guanine-nucleotide releasing factor</keyword>
<evidence type="ECO:0000313" key="7">
    <source>
        <dbReference type="Proteomes" id="UP000076871"/>
    </source>
</evidence>
<feature type="compositionally biased region" description="Basic and acidic residues" evidence="3">
    <location>
        <begin position="558"/>
        <end position="569"/>
    </location>
</feature>
<dbReference type="InterPro" id="IPR008937">
    <property type="entry name" value="Ras-like_GEF"/>
</dbReference>
<dbReference type="Gene3D" id="3.40.50.300">
    <property type="entry name" value="P-loop containing nucleotide triphosphate hydrolases"/>
    <property type="match status" value="1"/>
</dbReference>
<dbReference type="Proteomes" id="UP000076871">
    <property type="component" value="Unassembled WGS sequence"/>
</dbReference>
<gene>
    <name evidence="6" type="ORF">LAESUDRAFT_815163</name>
</gene>
<feature type="compositionally biased region" description="Low complexity" evidence="3">
    <location>
        <begin position="464"/>
        <end position="511"/>
    </location>
</feature>
<protein>
    <submittedName>
        <fullName evidence="6">Ras GEF</fullName>
    </submittedName>
</protein>
<dbReference type="SUPFAM" id="SSF52540">
    <property type="entry name" value="P-loop containing nucleoside triphosphate hydrolases"/>
    <property type="match status" value="1"/>
</dbReference>
<dbReference type="PANTHER" id="PTHR23113">
    <property type="entry name" value="GUANINE NUCLEOTIDE EXCHANGE FACTOR"/>
    <property type="match status" value="1"/>
</dbReference>
<dbReference type="CDD" id="cd00882">
    <property type="entry name" value="Ras_like_GTPase"/>
    <property type="match status" value="1"/>
</dbReference>
<feature type="compositionally biased region" description="Polar residues" evidence="3">
    <location>
        <begin position="122"/>
        <end position="138"/>
    </location>
</feature>
<dbReference type="PROSITE" id="PS50009">
    <property type="entry name" value="RASGEF_CAT"/>
    <property type="match status" value="1"/>
</dbReference>
<feature type="domain" description="Ras-GEF" evidence="4">
    <location>
        <begin position="853"/>
        <end position="1096"/>
    </location>
</feature>
<dbReference type="STRING" id="1314785.A0A165CFZ0"/>
<dbReference type="InterPro" id="IPR027417">
    <property type="entry name" value="P-loop_NTPase"/>
</dbReference>
<feature type="region of interest" description="Disordered" evidence="3">
    <location>
        <begin position="450"/>
        <end position="614"/>
    </location>
</feature>
<dbReference type="EMBL" id="KV427650">
    <property type="protein sequence ID" value="KZT02742.1"/>
    <property type="molecule type" value="Genomic_DNA"/>
</dbReference>
<feature type="compositionally biased region" description="Low complexity" evidence="3">
    <location>
        <begin position="22"/>
        <end position="37"/>
    </location>
</feature>
<dbReference type="GO" id="GO:0005085">
    <property type="term" value="F:guanyl-nucleotide exchange factor activity"/>
    <property type="evidence" value="ECO:0007669"/>
    <property type="project" value="UniProtKB-KW"/>
</dbReference>
<dbReference type="Gene3D" id="1.10.840.10">
    <property type="entry name" value="Ras guanine-nucleotide exchange factors catalytic domain"/>
    <property type="match status" value="1"/>
</dbReference>
<evidence type="ECO:0000256" key="3">
    <source>
        <dbReference type="SAM" id="MobiDB-lite"/>
    </source>
</evidence>
<dbReference type="AlphaFoldDB" id="A0A165CFZ0"/>
<evidence type="ECO:0000259" key="4">
    <source>
        <dbReference type="PROSITE" id="PS50009"/>
    </source>
</evidence>
<dbReference type="PANTHER" id="PTHR23113:SF348">
    <property type="entry name" value="GUANYL-NUCLEOTIDE EXCHANGE FACTOR RASGEF, PUTATIVE (AFU_ORTHOLOGUE AFUA_1G04700)-RELATED"/>
    <property type="match status" value="1"/>
</dbReference>
<feature type="compositionally biased region" description="Basic and acidic residues" evidence="3">
    <location>
        <begin position="167"/>
        <end position="188"/>
    </location>
</feature>
<dbReference type="SUPFAM" id="SSF48366">
    <property type="entry name" value="Ras GEF"/>
    <property type="match status" value="1"/>
</dbReference>
<dbReference type="GeneID" id="63831690"/>
<feature type="compositionally biased region" description="Polar residues" evidence="3">
    <location>
        <begin position="40"/>
        <end position="51"/>
    </location>
</feature>
<feature type="compositionally biased region" description="Polar residues" evidence="3">
    <location>
        <begin position="154"/>
        <end position="165"/>
    </location>
</feature>
<accession>A0A165CFZ0</accession>
<dbReference type="InParanoid" id="A0A165CFZ0"/>
<dbReference type="OrthoDB" id="28357at2759"/>
<dbReference type="GO" id="GO:0007265">
    <property type="term" value="P:Ras protein signal transduction"/>
    <property type="evidence" value="ECO:0007669"/>
    <property type="project" value="TreeGrafter"/>
</dbReference>
<evidence type="ECO:0000256" key="2">
    <source>
        <dbReference type="PROSITE-ProRule" id="PRU00168"/>
    </source>
</evidence>
<dbReference type="GO" id="GO:0005886">
    <property type="term" value="C:plasma membrane"/>
    <property type="evidence" value="ECO:0007669"/>
    <property type="project" value="TreeGrafter"/>
</dbReference>
<dbReference type="PROSITE" id="PS50212">
    <property type="entry name" value="RASGEF_NTER"/>
    <property type="match status" value="1"/>
</dbReference>
<sequence length="1132" mass="124831">MTAKNHTIDLPEIPSLQVPEPSDCASSSSLRPSSMASQPLRYSSYASQDTFLSPPPDSNGVSAEENQLATTSHSLSPNSTLRKSISVDSFVGSKPPPQASRATRGNTMSSNLAYPREARLRLSQSGQAGDPMPSTSRMPTKERERRGAPPPFIPSQSRGTSSGATTDARDHSYFLDESDMERSEDLSRRARKSKTASNQAIPPPGELGLPSRLQTMSSFPNINANHPPAPIIPARSSSLSHKMAKQKSPMSLDTHIPPPPQSPQISIAVIGAAGCGKSTVIRKGLKAYKLSESATSSFSAGPTATDDDVQIPYTRWNGKISAGHNSPDYLLRILEVDISALDLSQSGAKYWERPSLNGIIVCYDAAREESFQHVADGLREFAHLKLPTIVLACKSDLPLHVDPKRAARVLQQYDVGLIEVATTNPAGKDKIRTAFEWIFKAIFRELQTPENARSERDEYRNPASPSVLVSSPSWDDSRASSATPTAASIAPTQSQPTQPSTQPEPASQPQTLSQFVLPPPSQSIHLSSPTSPSTPRTATTPTSPTRARSTSDLLSVHEQSRRQEREQHSIGRNGGSPTVRSKGSMNALPSSGAGENANAQDEPTTTSAEPSLKESRAPWMTLDELLNKLLFMAVSDDDPVFVSHFLLTYRRFASPRSILLAMQKRMRALDQPSGDPMFACYAQLRICLLLDKWISTYPNDFAVPGAAGALSALVKFVLTKTYLLHYGAGLLPFLDTVPSLKDRDQGWAIKIEEESDASSSTSDEEDYSAPEAELLPADNAQFPVNTESNDSAPTFVRPVTARNRKSSLPLTAKALVSGSSILSPSNHQDSADQSPKQQLKRLVQVSEEVQRIPHKEIAEHITRIETAFFLQIEPRHWFQHVLVQGRKDPDSDPIAKFNYISNHIALWVVSLILCHDKPKARAKQIEKFVQVAEELRVKHNYSALRAIIAGIHSATFDGDEALNIFRAKSQEQWKHFQSYDHLLQAARAHQKYRMALRNTKGACIPALEIHLSDLIRAHEGNPDYFQDDSSKIHWAKFNMMARFIDVITQCQNGCRLALGEDHLSHERRIPPEYLLLDKPELLMDLDMQLSRIAPPDAEGLEDVFRPAIPRTISREIQHPSKDAAILRKIFFW</sequence>
<name>A0A165CFZ0_9APHY</name>
<dbReference type="InterPro" id="IPR036964">
    <property type="entry name" value="RASGEF_cat_dom_sf"/>
</dbReference>
<dbReference type="InterPro" id="IPR000651">
    <property type="entry name" value="Ras-like_Gua-exchang_fac_N"/>
</dbReference>
<feature type="compositionally biased region" description="Low complexity" evidence="3">
    <location>
        <begin position="527"/>
        <end position="551"/>
    </location>
</feature>